<keyword evidence="6" id="KW-1185">Reference proteome</keyword>
<evidence type="ECO:0000313" key="6">
    <source>
        <dbReference type="Proteomes" id="UP001595752"/>
    </source>
</evidence>
<dbReference type="PANTHER" id="PTHR30146">
    <property type="entry name" value="LACI-RELATED TRANSCRIPTIONAL REPRESSOR"/>
    <property type="match status" value="1"/>
</dbReference>
<evidence type="ECO:0000256" key="2">
    <source>
        <dbReference type="ARBA" id="ARBA00023125"/>
    </source>
</evidence>
<dbReference type="Pfam" id="PF00356">
    <property type="entry name" value="LacI"/>
    <property type="match status" value="1"/>
</dbReference>
<dbReference type="CDD" id="cd06267">
    <property type="entry name" value="PBP1_LacI_sugar_binding-like"/>
    <property type="match status" value="1"/>
</dbReference>
<dbReference type="InterPro" id="IPR046335">
    <property type="entry name" value="LacI/GalR-like_sensor"/>
</dbReference>
<proteinExistence type="predicted"/>
<evidence type="ECO:0000256" key="3">
    <source>
        <dbReference type="ARBA" id="ARBA00023163"/>
    </source>
</evidence>
<dbReference type="InterPro" id="IPR000843">
    <property type="entry name" value="HTH_LacI"/>
</dbReference>
<dbReference type="SMART" id="SM00354">
    <property type="entry name" value="HTH_LACI"/>
    <property type="match status" value="1"/>
</dbReference>
<reference evidence="6" key="1">
    <citation type="journal article" date="2019" name="Int. J. Syst. Evol. Microbiol.">
        <title>The Global Catalogue of Microorganisms (GCM) 10K type strain sequencing project: providing services to taxonomists for standard genome sequencing and annotation.</title>
        <authorList>
            <consortium name="The Broad Institute Genomics Platform"/>
            <consortium name="The Broad Institute Genome Sequencing Center for Infectious Disease"/>
            <person name="Wu L."/>
            <person name="Ma J."/>
        </authorList>
    </citation>
    <scope>NUCLEOTIDE SEQUENCE [LARGE SCALE GENOMIC DNA]</scope>
    <source>
        <strain evidence="6">CCUG 61889</strain>
    </source>
</reference>
<dbReference type="CDD" id="cd01392">
    <property type="entry name" value="HTH_LacI"/>
    <property type="match status" value="1"/>
</dbReference>
<dbReference type="GO" id="GO:0003677">
    <property type="term" value="F:DNA binding"/>
    <property type="evidence" value="ECO:0007669"/>
    <property type="project" value="UniProtKB-KW"/>
</dbReference>
<dbReference type="Gene3D" id="3.40.50.2300">
    <property type="match status" value="2"/>
</dbReference>
<dbReference type="SUPFAM" id="SSF47413">
    <property type="entry name" value="lambda repressor-like DNA-binding domains"/>
    <property type="match status" value="1"/>
</dbReference>
<dbReference type="Pfam" id="PF13377">
    <property type="entry name" value="Peripla_BP_3"/>
    <property type="match status" value="1"/>
</dbReference>
<evidence type="ECO:0000259" key="4">
    <source>
        <dbReference type="PROSITE" id="PS50932"/>
    </source>
</evidence>
<evidence type="ECO:0000313" key="5">
    <source>
        <dbReference type="EMBL" id="MFC3885600.1"/>
    </source>
</evidence>
<dbReference type="PROSITE" id="PS00356">
    <property type="entry name" value="HTH_LACI_1"/>
    <property type="match status" value="1"/>
</dbReference>
<keyword evidence="2 5" id="KW-0238">DNA-binding</keyword>
<dbReference type="PROSITE" id="PS50932">
    <property type="entry name" value="HTH_LACI_2"/>
    <property type="match status" value="1"/>
</dbReference>
<comment type="caution">
    <text evidence="5">The sequence shown here is derived from an EMBL/GenBank/DDBJ whole genome shotgun (WGS) entry which is preliminary data.</text>
</comment>
<dbReference type="PANTHER" id="PTHR30146:SF145">
    <property type="entry name" value="RIBOSE OPERON REPRESSOR"/>
    <property type="match status" value="1"/>
</dbReference>
<feature type="domain" description="HTH lacI-type" evidence="4">
    <location>
        <begin position="3"/>
        <end position="57"/>
    </location>
</feature>
<evidence type="ECO:0000256" key="1">
    <source>
        <dbReference type="ARBA" id="ARBA00023015"/>
    </source>
</evidence>
<gene>
    <name evidence="5" type="ORF">ACFOU2_19850</name>
</gene>
<sequence length="333" mass="36843">MTVTIKDVAAAAGVSVGTVSKVINKSGFVSDKIREKVLLAITLLNYKPNGIARSLKQSKTRLIGVIVDEISNPYTMEVVRAVEAIAADMEFNVILAAHQNDHGKEAKALRMMTEKRVDGIILLGTGCELAETNVFSSIPCVLVDQRVENLQLDRVAHDYATVSKKIINYLHENGRRNLLIVHDLLCRTVEEEKYKAAIEALNSLEFNLEKQQFLEIKSDVKEVYVTIKKQLLNEPLPDAVFAMNSIVLIGILKAVTSLGFEIPQKMMIVGIGDIDPHGFLKPQLSLVVKEKPNEVGKIAADVLFEKIESGSATEVKEFMVNPEMVENLFISTK</sequence>
<keyword evidence="1" id="KW-0805">Transcription regulation</keyword>
<protein>
    <submittedName>
        <fullName evidence="5">LacI family DNA-binding transcriptional regulator</fullName>
    </submittedName>
</protein>
<organism evidence="5 6">
    <name type="scientific">Bacillus songklensis</name>
    <dbReference type="NCBI Taxonomy" id="1069116"/>
    <lineage>
        <taxon>Bacteria</taxon>
        <taxon>Bacillati</taxon>
        <taxon>Bacillota</taxon>
        <taxon>Bacilli</taxon>
        <taxon>Bacillales</taxon>
        <taxon>Bacillaceae</taxon>
        <taxon>Bacillus</taxon>
    </lineage>
</organism>
<dbReference type="Gene3D" id="1.10.260.40">
    <property type="entry name" value="lambda repressor-like DNA-binding domains"/>
    <property type="match status" value="1"/>
</dbReference>
<name>A0ABV8B890_9BACI</name>
<dbReference type="SUPFAM" id="SSF53822">
    <property type="entry name" value="Periplasmic binding protein-like I"/>
    <property type="match status" value="1"/>
</dbReference>
<accession>A0ABV8B890</accession>
<dbReference type="EMBL" id="JBHRZT010000072">
    <property type="protein sequence ID" value="MFC3885600.1"/>
    <property type="molecule type" value="Genomic_DNA"/>
</dbReference>
<dbReference type="InterPro" id="IPR010982">
    <property type="entry name" value="Lambda_DNA-bd_dom_sf"/>
</dbReference>
<dbReference type="RefSeq" id="WP_377918007.1">
    <property type="nucleotide sequence ID" value="NZ_JBHRZT010000072.1"/>
</dbReference>
<keyword evidence="3" id="KW-0804">Transcription</keyword>
<dbReference type="Proteomes" id="UP001595752">
    <property type="component" value="Unassembled WGS sequence"/>
</dbReference>
<dbReference type="InterPro" id="IPR028082">
    <property type="entry name" value="Peripla_BP_I"/>
</dbReference>
<dbReference type="PRINTS" id="PR00036">
    <property type="entry name" value="HTHLACI"/>
</dbReference>